<feature type="transmembrane region" description="Helical" evidence="1">
    <location>
        <begin position="417"/>
        <end position="435"/>
    </location>
</feature>
<sequence>MSTAAPTRRRWAAVVAIVLVALAWTAVTPGTARAEGTVSSLTVDATLGADGMLAVTETYEFGGGDAPSELVKAFATRENGVGDVQYVQHITEVTATVGGQQVEATVDVDRDRTTVTVPTAEASGPVILSYTVVGAVRAEGDDHVLVHRLLQGLNLQVESLEATITTPTLALGIDCYAGAPNSTARCAAASQGTHDTPMPTFQDGPRGPGEQVTAILPFSPDAVAATAEIDHRWTLGRAFSVGPAELLSALGLLLLGGVVLWSLHRRAGRDASAGGKMEKVGEFAPVGEGESEFRHFGQVRPGHVGTVADERVDPIDVTATILDLAIRGHLRITELPREREFASTDWALETREGGDDLSPYEEVVLEAVSPDNGEPVKISELASRVQPRVMDIQDALYDEIVEHGWYERRPDQTRNKWVSGALTALVIAVVGTGVLVAFTTFGLLGLAAVAVALGLVFVAQEMPSRTAAGAALLAGLQHLSHQLHTNETDQMPKGRELEELSELLPYAVVLGGAERWIDAIVATDDDDDPDSTDIDWYHGPAN</sequence>
<feature type="domain" description="Predicted membrane protein YciQ-like C-terminal" evidence="2">
    <location>
        <begin position="298"/>
        <end position="519"/>
    </location>
</feature>
<name>A0A9D1KKM8_9ACTN</name>
<protein>
    <submittedName>
        <fullName evidence="3">DUF2207 domain-containing protein</fullName>
    </submittedName>
</protein>
<dbReference type="AlphaFoldDB" id="A0A9D1KKM8"/>
<comment type="caution">
    <text evidence="3">The sequence shown here is derived from an EMBL/GenBank/DDBJ whole genome shotgun (WGS) entry which is preliminary data.</text>
</comment>
<evidence type="ECO:0000259" key="2">
    <source>
        <dbReference type="Pfam" id="PF20990"/>
    </source>
</evidence>
<dbReference type="EMBL" id="DVLP01000066">
    <property type="protein sequence ID" value="HIT74389.1"/>
    <property type="molecule type" value="Genomic_DNA"/>
</dbReference>
<keyword evidence="1" id="KW-0812">Transmembrane</keyword>
<evidence type="ECO:0000313" key="4">
    <source>
        <dbReference type="Proteomes" id="UP000886842"/>
    </source>
</evidence>
<proteinExistence type="predicted"/>
<organism evidence="3 4">
    <name type="scientific">Candidatus Avipropionibacterium avicola</name>
    <dbReference type="NCBI Taxonomy" id="2840701"/>
    <lineage>
        <taxon>Bacteria</taxon>
        <taxon>Bacillati</taxon>
        <taxon>Actinomycetota</taxon>
        <taxon>Actinomycetes</taxon>
        <taxon>Propionibacteriales</taxon>
        <taxon>Propionibacteriaceae</taxon>
        <taxon>Propionibacteriaceae incertae sedis</taxon>
        <taxon>Candidatus Avipropionibacterium</taxon>
    </lineage>
</organism>
<accession>A0A9D1KKM8</accession>
<feature type="transmembrane region" description="Helical" evidence="1">
    <location>
        <begin position="441"/>
        <end position="459"/>
    </location>
</feature>
<dbReference type="Proteomes" id="UP000886842">
    <property type="component" value="Unassembled WGS sequence"/>
</dbReference>
<feature type="non-terminal residue" evidence="3">
    <location>
        <position position="542"/>
    </location>
</feature>
<dbReference type="InterPro" id="IPR048389">
    <property type="entry name" value="YciQ-like_C"/>
</dbReference>
<gene>
    <name evidence="3" type="ORF">IAA98_02250</name>
</gene>
<feature type="transmembrane region" description="Helical" evidence="1">
    <location>
        <begin position="246"/>
        <end position="263"/>
    </location>
</feature>
<dbReference type="Pfam" id="PF20990">
    <property type="entry name" value="DUF2207_C"/>
    <property type="match status" value="1"/>
</dbReference>
<keyword evidence="1" id="KW-0472">Membrane</keyword>
<evidence type="ECO:0000256" key="1">
    <source>
        <dbReference type="SAM" id="Phobius"/>
    </source>
</evidence>
<keyword evidence="1" id="KW-1133">Transmembrane helix</keyword>
<reference evidence="3" key="2">
    <citation type="journal article" date="2021" name="PeerJ">
        <title>Extensive microbial diversity within the chicken gut microbiome revealed by metagenomics and culture.</title>
        <authorList>
            <person name="Gilroy R."/>
            <person name="Ravi A."/>
            <person name="Getino M."/>
            <person name="Pursley I."/>
            <person name="Horton D.L."/>
            <person name="Alikhan N.F."/>
            <person name="Baker D."/>
            <person name="Gharbi K."/>
            <person name="Hall N."/>
            <person name="Watson M."/>
            <person name="Adriaenssens E.M."/>
            <person name="Foster-Nyarko E."/>
            <person name="Jarju S."/>
            <person name="Secka A."/>
            <person name="Antonio M."/>
            <person name="Oren A."/>
            <person name="Chaudhuri R.R."/>
            <person name="La Ragione R."/>
            <person name="Hildebrand F."/>
            <person name="Pallen M.J."/>
        </authorList>
    </citation>
    <scope>NUCLEOTIDE SEQUENCE</scope>
    <source>
        <strain evidence="3">ChiGjej1B1-24693</strain>
    </source>
</reference>
<reference evidence="3" key="1">
    <citation type="submission" date="2020-10" db="EMBL/GenBank/DDBJ databases">
        <authorList>
            <person name="Gilroy R."/>
        </authorList>
    </citation>
    <scope>NUCLEOTIDE SEQUENCE</scope>
    <source>
        <strain evidence="3">ChiGjej1B1-24693</strain>
    </source>
</reference>
<evidence type="ECO:0000313" key="3">
    <source>
        <dbReference type="EMBL" id="HIT74389.1"/>
    </source>
</evidence>